<dbReference type="AlphaFoldDB" id="A0A8T0F2U6"/>
<dbReference type="Pfam" id="PF07727">
    <property type="entry name" value="RVT_2"/>
    <property type="match status" value="1"/>
</dbReference>
<keyword evidence="3" id="KW-1185">Reference proteome</keyword>
<reference evidence="2" key="1">
    <citation type="journal article" date="2020" name="bioRxiv">
        <title>Chromosome-level reference genome of the European wasp spider Argiope bruennichi: a resource for studies on range expansion and evolutionary adaptation.</title>
        <authorList>
            <person name="Sheffer M.M."/>
            <person name="Hoppe A."/>
            <person name="Krehenwinkel H."/>
            <person name="Uhl G."/>
            <person name="Kuss A.W."/>
            <person name="Jensen L."/>
            <person name="Jensen C."/>
            <person name="Gillespie R.G."/>
            <person name="Hoff K.J."/>
            <person name="Prost S."/>
        </authorList>
    </citation>
    <scope>NUCLEOTIDE SEQUENCE</scope>
</reference>
<comment type="caution">
    <text evidence="2">The sequence shown here is derived from an EMBL/GenBank/DDBJ whole genome shotgun (WGS) entry which is preliminary data.</text>
</comment>
<gene>
    <name evidence="2" type="ORF">HNY73_010998</name>
</gene>
<proteinExistence type="predicted"/>
<dbReference type="EMBL" id="JABXBU010000030">
    <property type="protein sequence ID" value="KAF8785467.1"/>
    <property type="molecule type" value="Genomic_DNA"/>
</dbReference>
<sequence length="360" mass="40979">MSPEKENGSTQVSDEEECLQEPVAVRRYPERKHNMPQFLSENYVSTLTSIETSACYSGAMRSPGSKLWERAMIEELHSHEENGTWKLTELPKNQPKARLVASGFSQKAGHDYDDFFAPVSRFDILRTIRSVASSQKLYLQQLDVKTAFLYSFLDKEICMKQPEGFDDGSGRVCKLVHFIYDDGFVAGSSVLEIEILICNLKEEFKITDDLLGSFLRVKISQKEYGDIFISQHLYTEKILQRFRLENSKALSTPCDVATSQGDPTLVGAAITSWSRLQNSVTISSTEVEYGAASETVKELVWLKLLFKELIEYDGTPTLFADNRSAIKLAQNSPHHRRSKHFDVRFHSIIEKVERDILKLE</sequence>
<dbReference type="PANTHER" id="PTHR11439">
    <property type="entry name" value="GAG-POL-RELATED RETROTRANSPOSON"/>
    <property type="match status" value="1"/>
</dbReference>
<dbReference type="Proteomes" id="UP000807504">
    <property type="component" value="Unassembled WGS sequence"/>
</dbReference>
<evidence type="ECO:0000313" key="3">
    <source>
        <dbReference type="Proteomes" id="UP000807504"/>
    </source>
</evidence>
<reference evidence="2" key="2">
    <citation type="submission" date="2020-06" db="EMBL/GenBank/DDBJ databases">
        <authorList>
            <person name="Sheffer M."/>
        </authorList>
    </citation>
    <scope>NUCLEOTIDE SEQUENCE</scope>
</reference>
<dbReference type="PANTHER" id="PTHR11439:SF463">
    <property type="entry name" value="REVERSE TRANSCRIPTASE TY1_COPIA-TYPE DOMAIN-CONTAINING PROTEIN"/>
    <property type="match status" value="1"/>
</dbReference>
<evidence type="ECO:0000259" key="1">
    <source>
        <dbReference type="Pfam" id="PF07727"/>
    </source>
</evidence>
<organism evidence="2 3">
    <name type="scientific">Argiope bruennichi</name>
    <name type="common">Wasp spider</name>
    <name type="synonym">Aranea bruennichi</name>
    <dbReference type="NCBI Taxonomy" id="94029"/>
    <lineage>
        <taxon>Eukaryota</taxon>
        <taxon>Metazoa</taxon>
        <taxon>Ecdysozoa</taxon>
        <taxon>Arthropoda</taxon>
        <taxon>Chelicerata</taxon>
        <taxon>Arachnida</taxon>
        <taxon>Araneae</taxon>
        <taxon>Araneomorphae</taxon>
        <taxon>Entelegynae</taxon>
        <taxon>Araneoidea</taxon>
        <taxon>Araneidae</taxon>
        <taxon>Argiope</taxon>
    </lineage>
</organism>
<protein>
    <submittedName>
        <fullName evidence="2">Retrovirus-related Pol polyprotein like</fullName>
    </submittedName>
</protein>
<accession>A0A8T0F2U6</accession>
<dbReference type="CDD" id="cd09272">
    <property type="entry name" value="RNase_HI_RT_Ty1"/>
    <property type="match status" value="1"/>
</dbReference>
<dbReference type="InterPro" id="IPR013103">
    <property type="entry name" value="RVT_2"/>
</dbReference>
<feature type="domain" description="Reverse transcriptase Ty1/copia-type" evidence="1">
    <location>
        <begin position="88"/>
        <end position="180"/>
    </location>
</feature>
<evidence type="ECO:0000313" key="2">
    <source>
        <dbReference type="EMBL" id="KAF8785467.1"/>
    </source>
</evidence>
<name>A0A8T0F2U6_ARGBR</name>